<gene>
    <name evidence="3" type="primary">LOC101376296</name>
</gene>
<dbReference type="Proteomes" id="UP000245340">
    <property type="component" value="Unplaced"/>
</dbReference>
<sequence length="141" mass="14751">MSEERGEPPIGARDQTNSWESDPQLPIGTFPAQVRAAASAPDPASPACLAGWPSHMAGTRQGLPWPLGEGGAGRGHGAQPAALQGSTEGSERVPHVFLSHAPSHTRAGTHTSSMRQYVGDTLRHSHTAAAHHAPQTHNHTT</sequence>
<accession>A0A9B0GA82</accession>
<dbReference type="AlphaFoldDB" id="A0A9B0GA82"/>
<keyword evidence="2" id="KW-1185">Reference proteome</keyword>
<protein>
    <submittedName>
        <fullName evidence="3">Uncharacterized protein LOC101376296</fullName>
    </submittedName>
</protein>
<feature type="region of interest" description="Disordered" evidence="1">
    <location>
        <begin position="1"/>
        <end position="92"/>
    </location>
</feature>
<evidence type="ECO:0000313" key="2">
    <source>
        <dbReference type="Proteomes" id="UP000245340"/>
    </source>
</evidence>
<evidence type="ECO:0000313" key="3">
    <source>
        <dbReference type="RefSeq" id="XP_004395794.1"/>
    </source>
</evidence>
<evidence type="ECO:0000256" key="1">
    <source>
        <dbReference type="SAM" id="MobiDB-lite"/>
    </source>
</evidence>
<name>A0A9B0GA82_ODORO</name>
<reference evidence="3" key="1">
    <citation type="submission" date="2025-08" db="UniProtKB">
        <authorList>
            <consortium name="RefSeq"/>
        </authorList>
    </citation>
    <scope>IDENTIFICATION</scope>
</reference>
<organism evidence="2 3">
    <name type="scientific">Odobenus rosmarus divergens</name>
    <name type="common">Pacific walrus</name>
    <dbReference type="NCBI Taxonomy" id="9708"/>
    <lineage>
        <taxon>Eukaryota</taxon>
        <taxon>Metazoa</taxon>
        <taxon>Chordata</taxon>
        <taxon>Craniata</taxon>
        <taxon>Vertebrata</taxon>
        <taxon>Euteleostomi</taxon>
        <taxon>Mammalia</taxon>
        <taxon>Eutheria</taxon>
        <taxon>Laurasiatheria</taxon>
        <taxon>Carnivora</taxon>
        <taxon>Caniformia</taxon>
        <taxon>Pinnipedia</taxon>
        <taxon>Odobenidae</taxon>
        <taxon>Odobenus</taxon>
    </lineage>
</organism>
<proteinExistence type="predicted"/>
<dbReference type="RefSeq" id="XP_004395794.1">
    <property type="nucleotide sequence ID" value="XM_004395737.1"/>
</dbReference>
<feature type="compositionally biased region" description="Low complexity" evidence="1">
    <location>
        <begin position="31"/>
        <end position="50"/>
    </location>
</feature>